<dbReference type="SUPFAM" id="SSF103473">
    <property type="entry name" value="MFS general substrate transporter"/>
    <property type="match status" value="1"/>
</dbReference>
<feature type="transmembrane region" description="Helical" evidence="7">
    <location>
        <begin position="312"/>
        <end position="330"/>
    </location>
</feature>
<dbReference type="PROSITE" id="PS50850">
    <property type="entry name" value="MFS"/>
    <property type="match status" value="1"/>
</dbReference>
<dbReference type="CDD" id="cd06173">
    <property type="entry name" value="MFS_MefA_like"/>
    <property type="match status" value="1"/>
</dbReference>
<dbReference type="InterPro" id="IPR020846">
    <property type="entry name" value="MFS_dom"/>
</dbReference>
<comment type="caution">
    <text evidence="9">The sequence shown here is derived from an EMBL/GenBank/DDBJ whole genome shotgun (WGS) entry which is preliminary data.</text>
</comment>
<feature type="transmembrane region" description="Helical" evidence="7">
    <location>
        <begin position="77"/>
        <end position="97"/>
    </location>
</feature>
<evidence type="ECO:0000256" key="2">
    <source>
        <dbReference type="ARBA" id="ARBA00022448"/>
    </source>
</evidence>
<evidence type="ECO:0000256" key="7">
    <source>
        <dbReference type="SAM" id="Phobius"/>
    </source>
</evidence>
<keyword evidence="4 7" id="KW-0812">Transmembrane</keyword>
<feature type="transmembrane region" description="Helical" evidence="7">
    <location>
        <begin position="381"/>
        <end position="399"/>
    </location>
</feature>
<evidence type="ECO:0000256" key="6">
    <source>
        <dbReference type="ARBA" id="ARBA00023136"/>
    </source>
</evidence>
<feature type="domain" description="Major facilitator superfamily (MFS) profile" evidence="8">
    <location>
        <begin position="12"/>
        <end position="403"/>
    </location>
</feature>
<feature type="transmembrane region" description="Helical" evidence="7">
    <location>
        <begin position="12"/>
        <end position="35"/>
    </location>
</feature>
<dbReference type="PANTHER" id="PTHR23513:SF6">
    <property type="entry name" value="MAJOR FACILITATOR SUPERFAMILY ASSOCIATED DOMAIN-CONTAINING PROTEIN"/>
    <property type="match status" value="1"/>
</dbReference>
<dbReference type="Pfam" id="PF07690">
    <property type="entry name" value="MFS_1"/>
    <property type="match status" value="1"/>
</dbReference>
<evidence type="ECO:0000256" key="5">
    <source>
        <dbReference type="ARBA" id="ARBA00022989"/>
    </source>
</evidence>
<dbReference type="Proteomes" id="UP001596253">
    <property type="component" value="Unassembled WGS sequence"/>
</dbReference>
<evidence type="ECO:0000256" key="3">
    <source>
        <dbReference type="ARBA" id="ARBA00022475"/>
    </source>
</evidence>
<accession>A0ABW1RBS7</accession>
<dbReference type="PANTHER" id="PTHR23513">
    <property type="entry name" value="INTEGRAL MEMBRANE EFFLUX PROTEIN-RELATED"/>
    <property type="match status" value="1"/>
</dbReference>
<evidence type="ECO:0000256" key="4">
    <source>
        <dbReference type="ARBA" id="ARBA00022692"/>
    </source>
</evidence>
<dbReference type="RefSeq" id="WP_307722454.1">
    <property type="nucleotide sequence ID" value="NZ_BJDK01000016.1"/>
</dbReference>
<evidence type="ECO:0000313" key="10">
    <source>
        <dbReference type="Proteomes" id="UP001596253"/>
    </source>
</evidence>
<evidence type="ECO:0000259" key="8">
    <source>
        <dbReference type="PROSITE" id="PS50850"/>
    </source>
</evidence>
<proteinExistence type="predicted"/>
<dbReference type="EMBL" id="JBHSSD010000055">
    <property type="protein sequence ID" value="MFC6165612.1"/>
    <property type="molecule type" value="Genomic_DNA"/>
</dbReference>
<sequence length="416" mass="45772">MTEQLMPHWRRNIYLFLTSQFLTGITSMMVQYAIIWYLTKQTNSATVLSFATLLGMLPMALLSPFVGPFVDRYNKKLLLIVPDVIAAIFAIALSIVGTLASTFPLWLVFISLLVRSIAQTFQMPTVQSILPTMVPADELTKINGQLGMIQSANLIIAPALGAFLFAIVPMNWLILLDVVGAVLGISLLLLVKIPEHRVIDEPVQVWRDAKFGLTQLRATKGLWAITMIRAIFMFLYMPAASLYPLMTMQYFHGTVGQAGLVEVVFSVGMLGGGAIIGFFGNWRDRVLPMLWSMVLMGIMFGISGFLPGNQTGFYWFAGLNILSGIMVPFYSTLSMTMIQQSYPPEHLGRILGMINSLMSIASPIGLIFAGPLADLIGVEKLFLIGGLGALACGVAMWLTPSVRTYDLRLQRGQSRS</sequence>
<gene>
    <name evidence="9" type="ORF">ACFP3T_13155</name>
</gene>
<evidence type="ECO:0000256" key="1">
    <source>
        <dbReference type="ARBA" id="ARBA00004651"/>
    </source>
</evidence>
<feature type="transmembrane region" description="Helical" evidence="7">
    <location>
        <begin position="222"/>
        <end position="246"/>
    </location>
</feature>
<reference evidence="10" key="1">
    <citation type="journal article" date="2019" name="Int. J. Syst. Evol. Microbiol.">
        <title>The Global Catalogue of Microorganisms (GCM) 10K type strain sequencing project: providing services to taxonomists for standard genome sequencing and annotation.</title>
        <authorList>
            <consortium name="The Broad Institute Genomics Platform"/>
            <consortium name="The Broad Institute Genome Sequencing Center for Infectious Disease"/>
            <person name="Wu L."/>
            <person name="Ma J."/>
        </authorList>
    </citation>
    <scope>NUCLEOTIDE SEQUENCE [LARGE SCALE GENOMIC DNA]</scope>
    <source>
        <strain evidence="10">CCM 8932</strain>
    </source>
</reference>
<organism evidence="9 10">
    <name type="scientific">Lactiplantibacillus dongliensis</name>
    <dbReference type="NCBI Taxonomy" id="2559919"/>
    <lineage>
        <taxon>Bacteria</taxon>
        <taxon>Bacillati</taxon>
        <taxon>Bacillota</taxon>
        <taxon>Bacilli</taxon>
        <taxon>Lactobacillales</taxon>
        <taxon>Lactobacillaceae</taxon>
        <taxon>Lactiplantibacillus</taxon>
    </lineage>
</organism>
<feature type="transmembrane region" description="Helical" evidence="7">
    <location>
        <begin position="47"/>
        <end position="70"/>
    </location>
</feature>
<keyword evidence="3" id="KW-1003">Cell membrane</keyword>
<keyword evidence="6 7" id="KW-0472">Membrane</keyword>
<keyword evidence="10" id="KW-1185">Reference proteome</keyword>
<keyword evidence="5 7" id="KW-1133">Transmembrane helix</keyword>
<feature type="transmembrane region" description="Helical" evidence="7">
    <location>
        <begin position="350"/>
        <end position="369"/>
    </location>
</feature>
<dbReference type="InterPro" id="IPR011701">
    <property type="entry name" value="MFS"/>
</dbReference>
<evidence type="ECO:0000313" key="9">
    <source>
        <dbReference type="EMBL" id="MFC6165612.1"/>
    </source>
</evidence>
<name>A0ABW1RBS7_9LACO</name>
<keyword evidence="2" id="KW-0813">Transport</keyword>
<dbReference type="InterPro" id="IPR036259">
    <property type="entry name" value="MFS_trans_sf"/>
</dbReference>
<feature type="transmembrane region" description="Helical" evidence="7">
    <location>
        <begin position="258"/>
        <end position="279"/>
    </location>
</feature>
<comment type="subcellular location">
    <subcellularLocation>
        <location evidence="1">Cell membrane</location>
        <topology evidence="1">Multi-pass membrane protein</topology>
    </subcellularLocation>
</comment>
<protein>
    <submittedName>
        <fullName evidence="9">MFS transporter</fullName>
    </submittedName>
</protein>
<feature type="transmembrane region" description="Helical" evidence="7">
    <location>
        <begin position="142"/>
        <end position="166"/>
    </location>
</feature>
<dbReference type="Gene3D" id="1.20.1250.20">
    <property type="entry name" value="MFS general substrate transporter like domains"/>
    <property type="match status" value="1"/>
</dbReference>
<feature type="transmembrane region" description="Helical" evidence="7">
    <location>
        <begin position="286"/>
        <end position="306"/>
    </location>
</feature>